<keyword evidence="2" id="KW-1133">Transmembrane helix</keyword>
<keyword evidence="2" id="KW-0812">Transmembrane</keyword>
<evidence type="ECO:0000256" key="2">
    <source>
        <dbReference type="SAM" id="Phobius"/>
    </source>
</evidence>
<reference evidence="4" key="1">
    <citation type="submission" date="2025-08" db="UniProtKB">
        <authorList>
            <consortium name="RefSeq"/>
        </authorList>
    </citation>
    <scope>IDENTIFICATION</scope>
</reference>
<evidence type="ECO:0000313" key="3">
    <source>
        <dbReference type="Proteomes" id="UP000189703"/>
    </source>
</evidence>
<dbReference type="OrthoDB" id="4096362at2759"/>
<evidence type="ECO:0000256" key="1">
    <source>
        <dbReference type="SAM" id="MobiDB-lite"/>
    </source>
</evidence>
<feature type="compositionally biased region" description="Basic and acidic residues" evidence="1">
    <location>
        <begin position="223"/>
        <end position="240"/>
    </location>
</feature>
<keyword evidence="3" id="KW-1185">Reference proteome</keyword>
<accession>A0A1U7ZFY4</accession>
<gene>
    <name evidence="4" type="primary">LOC104592583</name>
</gene>
<feature type="region of interest" description="Disordered" evidence="1">
    <location>
        <begin position="223"/>
        <end position="294"/>
    </location>
</feature>
<sequence>MAKRVYEAWKGSNKFFCGGRLIFGPDARSLIVTVLLILVPVIIFCTLVARHLRHEFRSYNAGYAILVVAIVFTIYVLGLLFITSSGDPGIIPRNSHPPEEEFSYESCASVEVGGRQTPSLQFPRTKEVMTTYENFRYRADNRPNVYNQGCLNNFLEVFFTKTKPSRNKFRAFVQDEVPRPPTIRTQESEVDESGGVRRAKVEDDLEIGGDLLKISQRHNFEEVAEDVRSRGSNGQHHEPTGADFVLGSDPQAPVARPETRHSSWGRRSGSWEISPDILNMNSGVTEQKPVALKE</sequence>
<dbReference type="GeneID" id="104592583"/>
<name>A0A1U7ZFY4_NELNU</name>
<proteinExistence type="predicted"/>
<dbReference type="RefSeq" id="XP_010250351.1">
    <property type="nucleotide sequence ID" value="XM_010252049.1"/>
</dbReference>
<keyword evidence="2" id="KW-0472">Membrane</keyword>
<protein>
    <submittedName>
        <fullName evidence="4">Protein S-acyltransferase 8-like isoform X4</fullName>
    </submittedName>
</protein>
<feature type="transmembrane region" description="Helical" evidence="2">
    <location>
        <begin position="61"/>
        <end position="82"/>
    </location>
</feature>
<feature type="transmembrane region" description="Helical" evidence="2">
    <location>
        <begin position="30"/>
        <end position="49"/>
    </location>
</feature>
<dbReference type="Proteomes" id="UP000189703">
    <property type="component" value="Unplaced"/>
</dbReference>
<evidence type="ECO:0000313" key="4">
    <source>
        <dbReference type="RefSeq" id="XP_010250351.1"/>
    </source>
</evidence>
<dbReference type="AlphaFoldDB" id="A0A1U7ZFY4"/>
<organism evidence="3 4">
    <name type="scientific">Nelumbo nucifera</name>
    <name type="common">Sacred lotus</name>
    <dbReference type="NCBI Taxonomy" id="4432"/>
    <lineage>
        <taxon>Eukaryota</taxon>
        <taxon>Viridiplantae</taxon>
        <taxon>Streptophyta</taxon>
        <taxon>Embryophyta</taxon>
        <taxon>Tracheophyta</taxon>
        <taxon>Spermatophyta</taxon>
        <taxon>Magnoliopsida</taxon>
        <taxon>Proteales</taxon>
        <taxon>Nelumbonaceae</taxon>
        <taxon>Nelumbo</taxon>
    </lineage>
</organism>